<dbReference type="Gene3D" id="1.10.3210.10">
    <property type="entry name" value="Hypothetical protein af1432"/>
    <property type="match status" value="1"/>
</dbReference>
<evidence type="ECO:0000259" key="5">
    <source>
        <dbReference type="PROSITE" id="PS51671"/>
    </source>
</evidence>
<dbReference type="CDD" id="cd05399">
    <property type="entry name" value="NT_Rel-Spo_like"/>
    <property type="match status" value="1"/>
</dbReference>
<dbReference type="EMBL" id="JBEPCU010000834">
    <property type="protein sequence ID" value="MER6981722.1"/>
    <property type="molecule type" value="Genomic_DNA"/>
</dbReference>
<dbReference type="NCBIfam" id="TIGR00691">
    <property type="entry name" value="spoT_relA"/>
    <property type="match status" value="1"/>
</dbReference>
<dbReference type="InterPro" id="IPR012676">
    <property type="entry name" value="TGS-like"/>
</dbReference>
<dbReference type="Gene3D" id="3.10.20.30">
    <property type="match status" value="1"/>
</dbReference>
<feature type="compositionally biased region" description="Polar residues" evidence="4">
    <location>
        <begin position="68"/>
        <end position="78"/>
    </location>
</feature>
<dbReference type="PROSITE" id="PS51671">
    <property type="entry name" value="ACT"/>
    <property type="match status" value="1"/>
</dbReference>
<feature type="region of interest" description="Disordered" evidence="4">
    <location>
        <begin position="665"/>
        <end position="686"/>
    </location>
</feature>
<comment type="catalytic activity">
    <reaction evidence="2">
        <text>GTP + ATP = guanosine 3'-diphosphate 5'-triphosphate + AMP</text>
        <dbReference type="Rhea" id="RHEA:22088"/>
        <dbReference type="ChEBI" id="CHEBI:30616"/>
        <dbReference type="ChEBI" id="CHEBI:37565"/>
        <dbReference type="ChEBI" id="CHEBI:142410"/>
        <dbReference type="ChEBI" id="CHEBI:456215"/>
        <dbReference type="EC" id="2.7.6.5"/>
    </reaction>
</comment>
<sequence length="839" mass="93384">MPDEAQPLTAAKPESASASAAKPAPNASHAKNDVRGTPEHAQAAPVDKPAELARPKPAQPPVVRAASGQPTRTGSSNRVRARLARLGVQRANPYNPVLEPLLRIVRSNDPKIENATLRQIERAYQVAERWHRGQKRKSGDPYITHPLAVTTILAELGMDPATLMAGLLHDTVEDTEYGLDQLRRDFGDTVALLVDGVTKLDKVKFGEAAQAETVRKMVVAMAKDPRVLVIKLADRLHNMRTMRYLKREKQEKKARETLEIYAPLAHRLGMNTIKWELEDLAFAILYPKMYDEIVRLVAERAPKRDEYLAIVTDEVQADLRAARIKATVTGRPKHYYSVYQKMIVRGRDFAEIYDLVGIRVLVDTVRDCYAALGTVHARWNPVPGRFKDYIAMPKFNMYQSLHTTVIGPNGKPVELQIRTFDMHRRAEYGIAAHWKYKQEAVAGASKVRTDAPKSSAKDKDAINDMAWLRQLLDWQKETEDPGEFLESLRFDLSRNEVFVFTPKGDVIALPAGATPVDFAYAVHTEVGHRTIGARVNGRLVPLESTLDNGDLVEVFTSKATGAGPSRDWLGFVKSPRARNKIRAWFSKERRDEAIEQGKDAIVRAMRKQNLPIQRILTGDSLVTLAHEMRYSDISALYAAIGEGHVSAQNIVQKLVQALGGEEAATEEIDESMPPARGRGRKRRSSADPGVVVKGVEDVWVKLARCCTPVPGDPIIGFVTRGSGVSVHRSDCVNVESLSREPERILDVEWAPTQSSVFLVAIQVEALDRSRLLSDVTRVLSDQHVNILSAAVQTSRDRVATSRFTFEMGDPKHLGHVLRAVRGVEGVYDVYRVTSARTRA</sequence>
<dbReference type="InterPro" id="IPR004811">
    <property type="entry name" value="RelA/Spo_fam"/>
</dbReference>
<name>A0ABV1WC45_9ACTN</name>
<dbReference type="Pfam" id="PF19296">
    <property type="entry name" value="RelA_AH_RIS"/>
    <property type="match status" value="1"/>
</dbReference>
<dbReference type="InterPro" id="IPR007685">
    <property type="entry name" value="RelA_SpoT"/>
</dbReference>
<dbReference type="SMART" id="SM00471">
    <property type="entry name" value="HDc"/>
    <property type="match status" value="1"/>
</dbReference>
<dbReference type="CDD" id="cd04876">
    <property type="entry name" value="ACT_RelA-SpoT"/>
    <property type="match status" value="1"/>
</dbReference>
<protein>
    <submittedName>
        <fullName evidence="8">GTP pyrophosphokinase</fullName>
        <ecNumber evidence="8">2.7.6.5</ecNumber>
    </submittedName>
</protein>
<dbReference type="InterPro" id="IPR012675">
    <property type="entry name" value="Beta-grasp_dom_sf"/>
</dbReference>
<evidence type="ECO:0000259" key="6">
    <source>
        <dbReference type="PROSITE" id="PS51831"/>
    </source>
</evidence>
<organism evidence="8 9">
    <name type="scientific">Streptomyces carpinensis</name>
    <dbReference type="NCBI Taxonomy" id="66369"/>
    <lineage>
        <taxon>Bacteria</taxon>
        <taxon>Bacillati</taxon>
        <taxon>Actinomycetota</taxon>
        <taxon>Actinomycetes</taxon>
        <taxon>Kitasatosporales</taxon>
        <taxon>Streptomycetaceae</taxon>
        <taxon>Streptomyces</taxon>
    </lineage>
</organism>
<dbReference type="CDD" id="cd01668">
    <property type="entry name" value="TGS_RSH"/>
    <property type="match status" value="1"/>
</dbReference>
<evidence type="ECO:0000259" key="7">
    <source>
        <dbReference type="PROSITE" id="PS51880"/>
    </source>
</evidence>
<evidence type="ECO:0000313" key="8">
    <source>
        <dbReference type="EMBL" id="MER6981722.1"/>
    </source>
</evidence>
<comment type="similarity">
    <text evidence="3">Belongs to the relA/spoT family.</text>
</comment>
<evidence type="ECO:0000256" key="3">
    <source>
        <dbReference type="RuleBase" id="RU003847"/>
    </source>
</evidence>
<dbReference type="InterPro" id="IPR004095">
    <property type="entry name" value="TGS"/>
</dbReference>
<accession>A0ABV1WC45</accession>
<dbReference type="Pfam" id="PF13328">
    <property type="entry name" value="HD_4"/>
    <property type="match status" value="1"/>
</dbReference>
<feature type="domain" description="HD" evidence="6">
    <location>
        <begin position="142"/>
        <end position="239"/>
    </location>
</feature>
<dbReference type="PROSITE" id="PS51831">
    <property type="entry name" value="HD"/>
    <property type="match status" value="1"/>
</dbReference>
<dbReference type="PANTHER" id="PTHR21262">
    <property type="entry name" value="GUANOSINE-3',5'-BIS DIPHOSPHATE 3'-PYROPHOSPHOHYDROLASE"/>
    <property type="match status" value="1"/>
</dbReference>
<evidence type="ECO:0000313" key="9">
    <source>
        <dbReference type="Proteomes" id="UP001458415"/>
    </source>
</evidence>
<reference evidence="8 9" key="1">
    <citation type="submission" date="2024-06" db="EMBL/GenBank/DDBJ databases">
        <title>The Natural Products Discovery Center: Release of the First 8490 Sequenced Strains for Exploring Actinobacteria Biosynthetic Diversity.</title>
        <authorList>
            <person name="Kalkreuter E."/>
            <person name="Kautsar S.A."/>
            <person name="Yang D."/>
            <person name="Bader C.D."/>
            <person name="Teijaro C.N."/>
            <person name="Fluegel L."/>
            <person name="Davis C.M."/>
            <person name="Simpson J.R."/>
            <person name="Lauterbach L."/>
            <person name="Steele A.D."/>
            <person name="Gui C."/>
            <person name="Meng S."/>
            <person name="Li G."/>
            <person name="Viehrig K."/>
            <person name="Ye F."/>
            <person name="Su P."/>
            <person name="Kiefer A.F."/>
            <person name="Nichols A."/>
            <person name="Cepeda A.J."/>
            <person name="Yan W."/>
            <person name="Fan B."/>
            <person name="Jiang Y."/>
            <person name="Adhikari A."/>
            <person name="Zheng C.-J."/>
            <person name="Schuster L."/>
            <person name="Cowan T.M."/>
            <person name="Smanski M.J."/>
            <person name="Chevrette M.G."/>
            <person name="De Carvalho L.P.S."/>
            <person name="Shen B."/>
        </authorList>
    </citation>
    <scope>NUCLEOTIDE SEQUENCE [LARGE SCALE GENOMIC DNA]</scope>
    <source>
        <strain evidence="8 9">NPDC000634</strain>
    </source>
</reference>
<feature type="domain" description="TGS" evidence="7">
    <location>
        <begin position="495"/>
        <end position="556"/>
    </location>
</feature>
<dbReference type="InterPro" id="IPR002912">
    <property type="entry name" value="ACT_dom"/>
</dbReference>
<feature type="domain" description="ACT" evidence="5">
    <location>
        <begin position="760"/>
        <end position="834"/>
    </location>
</feature>
<keyword evidence="9" id="KW-1185">Reference proteome</keyword>
<dbReference type="EC" id="2.7.6.5" evidence="8"/>
<keyword evidence="8" id="KW-0808">Transferase</keyword>
<comment type="pathway">
    <text evidence="1">Purine metabolism; ppGpp biosynthesis; ppGpp from GTP: step 1/2.</text>
</comment>
<dbReference type="Pfam" id="PF04607">
    <property type="entry name" value="RelA_SpoT"/>
    <property type="match status" value="1"/>
</dbReference>
<feature type="compositionally biased region" description="Low complexity" evidence="4">
    <location>
        <begin position="10"/>
        <end position="29"/>
    </location>
</feature>
<comment type="caution">
    <text evidence="8">The sequence shown here is derived from an EMBL/GenBank/DDBJ whole genome shotgun (WGS) entry which is preliminary data.</text>
</comment>
<dbReference type="GO" id="GO:0008728">
    <property type="term" value="F:GTP diphosphokinase activity"/>
    <property type="evidence" value="ECO:0007669"/>
    <property type="project" value="UniProtKB-EC"/>
</dbReference>
<gene>
    <name evidence="8" type="primary">relA</name>
    <name evidence="8" type="ORF">ABT317_33325</name>
</gene>
<dbReference type="Proteomes" id="UP001458415">
    <property type="component" value="Unassembled WGS sequence"/>
</dbReference>
<dbReference type="SUPFAM" id="SSF81271">
    <property type="entry name" value="TGS-like"/>
    <property type="match status" value="1"/>
</dbReference>
<evidence type="ECO:0000256" key="2">
    <source>
        <dbReference type="ARBA" id="ARBA00048244"/>
    </source>
</evidence>
<dbReference type="CDD" id="cd00077">
    <property type="entry name" value="HDc"/>
    <property type="match status" value="1"/>
</dbReference>
<feature type="region of interest" description="Disordered" evidence="4">
    <location>
        <begin position="1"/>
        <end position="79"/>
    </location>
</feature>
<dbReference type="SMART" id="SM00954">
    <property type="entry name" value="RelA_SpoT"/>
    <property type="match status" value="1"/>
</dbReference>
<dbReference type="PROSITE" id="PS51880">
    <property type="entry name" value="TGS"/>
    <property type="match status" value="1"/>
</dbReference>
<dbReference type="PANTHER" id="PTHR21262:SF31">
    <property type="entry name" value="GTP PYROPHOSPHOKINASE"/>
    <property type="match status" value="1"/>
</dbReference>
<dbReference type="InterPro" id="IPR003607">
    <property type="entry name" value="HD/PDEase_dom"/>
</dbReference>
<dbReference type="InterPro" id="IPR006674">
    <property type="entry name" value="HD_domain"/>
</dbReference>
<dbReference type="SUPFAM" id="SSF55021">
    <property type="entry name" value="ACT-like"/>
    <property type="match status" value="1"/>
</dbReference>
<dbReference type="Pfam" id="PF02824">
    <property type="entry name" value="TGS"/>
    <property type="match status" value="1"/>
</dbReference>
<dbReference type="InterPro" id="IPR043519">
    <property type="entry name" value="NT_sf"/>
</dbReference>
<evidence type="ECO:0000256" key="4">
    <source>
        <dbReference type="SAM" id="MobiDB-lite"/>
    </source>
</evidence>
<dbReference type="Gene3D" id="3.30.460.10">
    <property type="entry name" value="Beta Polymerase, domain 2"/>
    <property type="match status" value="1"/>
</dbReference>
<comment type="function">
    <text evidence="3">In eubacteria ppGpp (guanosine 3'-diphosphate 5'-diphosphate) is a mediator of the stringent response that coordinates a variety of cellular activities in response to changes in nutritional abundance.</text>
</comment>
<dbReference type="InterPro" id="IPR045865">
    <property type="entry name" value="ACT-like_dom_sf"/>
</dbReference>
<proteinExistence type="inferred from homology"/>
<dbReference type="RefSeq" id="WP_086730574.1">
    <property type="nucleotide sequence ID" value="NZ_MUBM01000424.1"/>
</dbReference>
<dbReference type="SUPFAM" id="SSF109604">
    <property type="entry name" value="HD-domain/PDEase-like"/>
    <property type="match status" value="1"/>
</dbReference>
<dbReference type="SUPFAM" id="SSF81301">
    <property type="entry name" value="Nucleotidyltransferase"/>
    <property type="match status" value="1"/>
</dbReference>
<evidence type="ECO:0000256" key="1">
    <source>
        <dbReference type="ARBA" id="ARBA00004976"/>
    </source>
</evidence>
<dbReference type="InterPro" id="IPR045600">
    <property type="entry name" value="RelA/SpoT_AH_RIS"/>
</dbReference>
<dbReference type="InterPro" id="IPR033655">
    <property type="entry name" value="TGS_RelA/SpoT"/>
</dbReference>
<dbReference type="Pfam" id="PF13291">
    <property type="entry name" value="ACT_4"/>
    <property type="match status" value="1"/>
</dbReference>
<dbReference type="Gene3D" id="3.30.70.260">
    <property type="match status" value="1"/>
</dbReference>